<evidence type="ECO:0008006" key="4">
    <source>
        <dbReference type="Google" id="ProtNLM"/>
    </source>
</evidence>
<evidence type="ECO:0000256" key="1">
    <source>
        <dbReference type="SAM" id="Phobius"/>
    </source>
</evidence>
<evidence type="ECO:0000313" key="3">
    <source>
        <dbReference type="Proteomes" id="UP000245056"/>
    </source>
</evidence>
<gene>
    <name evidence="2" type="ORF">C9I49_18090</name>
</gene>
<dbReference type="RefSeq" id="WP_109521497.1">
    <property type="nucleotide sequence ID" value="NZ_QFAW01000025.1"/>
</dbReference>
<proteinExistence type="predicted"/>
<keyword evidence="1" id="KW-1133">Transmembrane helix</keyword>
<evidence type="ECO:0000313" key="2">
    <source>
        <dbReference type="EMBL" id="PWE42664.1"/>
    </source>
</evidence>
<accession>A0A2U2D5I0</accession>
<reference evidence="2 3" key="1">
    <citation type="submission" date="2018-05" db="EMBL/GenBank/DDBJ databases">
        <title>Genome sequences of two Antarctic strains of Pseudomonas prosekii: insights into adaptation to extreme conditions.</title>
        <authorList>
            <person name="Snopkova K."/>
            <person name="Dufkova K."/>
            <person name="Cejkova D."/>
            <person name="Sedlacek I."/>
            <person name="Smajs D."/>
        </authorList>
    </citation>
    <scope>NUCLEOTIDE SEQUENCE [LARGE SCALE GENOMIC DNA]</scope>
    <source>
        <strain evidence="2 3">P2673</strain>
    </source>
</reference>
<dbReference type="Proteomes" id="UP000245056">
    <property type="component" value="Unassembled WGS sequence"/>
</dbReference>
<protein>
    <recommendedName>
        <fullName evidence="4">Methyl-accepting chemotaxis protein</fullName>
    </recommendedName>
</protein>
<dbReference type="EMBL" id="QFAW01000025">
    <property type="protein sequence ID" value="PWE42664.1"/>
    <property type="molecule type" value="Genomic_DNA"/>
</dbReference>
<sequence>MPDSEVIQSKKLEVSSAIFIAGLSGVLTLAGVMSTGVIGAISTKQSAELTAQSAKLSADLTAQAARISAQQACVARLDTQEQNLRVKADQFLSALGDFTALTGHTNFVQESYDARLDGLMKSGYSFSAYAPKRLATLSRNMVVELKKAIHETDDTELTAALDKFHKSNQEWNNEFQVFLKELASIRKGC</sequence>
<organism evidence="2 3">
    <name type="scientific">Pseudomonas prosekii</name>
    <dbReference type="NCBI Taxonomy" id="1148509"/>
    <lineage>
        <taxon>Bacteria</taxon>
        <taxon>Pseudomonadati</taxon>
        <taxon>Pseudomonadota</taxon>
        <taxon>Gammaproteobacteria</taxon>
        <taxon>Pseudomonadales</taxon>
        <taxon>Pseudomonadaceae</taxon>
        <taxon>Pseudomonas</taxon>
    </lineage>
</organism>
<keyword evidence="1" id="KW-0472">Membrane</keyword>
<comment type="caution">
    <text evidence="2">The sequence shown here is derived from an EMBL/GenBank/DDBJ whole genome shotgun (WGS) entry which is preliminary data.</text>
</comment>
<keyword evidence="1" id="KW-0812">Transmembrane</keyword>
<name>A0A2U2D5I0_9PSED</name>
<feature type="transmembrane region" description="Helical" evidence="1">
    <location>
        <begin position="17"/>
        <end position="41"/>
    </location>
</feature>
<dbReference type="AlphaFoldDB" id="A0A2U2D5I0"/>